<protein>
    <submittedName>
        <fullName evidence="5">Neurotrypsin</fullName>
    </submittedName>
</protein>
<evidence type="ECO:0000256" key="1">
    <source>
        <dbReference type="ARBA" id="ARBA00023157"/>
    </source>
</evidence>
<dbReference type="InterPro" id="IPR036772">
    <property type="entry name" value="SRCR-like_dom_sf"/>
</dbReference>
<feature type="disulfide bond" evidence="2">
    <location>
        <begin position="25"/>
        <end position="35"/>
    </location>
</feature>
<organism evidence="5 6">
    <name type="scientific">Saguinus oedipus</name>
    <name type="common">Cotton-top tamarin</name>
    <name type="synonym">Oedipomidas oedipus</name>
    <dbReference type="NCBI Taxonomy" id="9490"/>
    <lineage>
        <taxon>Eukaryota</taxon>
        <taxon>Metazoa</taxon>
        <taxon>Chordata</taxon>
        <taxon>Craniata</taxon>
        <taxon>Vertebrata</taxon>
        <taxon>Euteleostomi</taxon>
        <taxon>Mammalia</taxon>
        <taxon>Eutheria</taxon>
        <taxon>Euarchontoglires</taxon>
        <taxon>Primates</taxon>
        <taxon>Haplorrhini</taxon>
        <taxon>Platyrrhini</taxon>
        <taxon>Cebidae</taxon>
        <taxon>Callitrichinae</taxon>
        <taxon>Saguinus</taxon>
    </lineage>
</organism>
<feature type="non-terminal residue" evidence="5">
    <location>
        <position position="1"/>
    </location>
</feature>
<dbReference type="InterPro" id="IPR001190">
    <property type="entry name" value="SRCR"/>
</dbReference>
<feature type="region of interest" description="Disordered" evidence="3">
    <location>
        <begin position="40"/>
        <end position="59"/>
    </location>
</feature>
<dbReference type="SUPFAM" id="SSF56487">
    <property type="entry name" value="SRCR-like"/>
    <property type="match status" value="1"/>
</dbReference>
<dbReference type="PANTHER" id="PTHR48071">
    <property type="entry name" value="SRCR DOMAIN-CONTAINING PROTEIN"/>
    <property type="match status" value="1"/>
</dbReference>
<evidence type="ECO:0000313" key="6">
    <source>
        <dbReference type="Proteomes" id="UP001266305"/>
    </source>
</evidence>
<gene>
    <name evidence="5" type="primary">PRSS12_3</name>
    <name evidence="5" type="ORF">P7K49_006775</name>
</gene>
<evidence type="ECO:0000256" key="2">
    <source>
        <dbReference type="PROSITE-ProRule" id="PRU00196"/>
    </source>
</evidence>
<dbReference type="Pfam" id="PF00530">
    <property type="entry name" value="SRCR"/>
    <property type="match status" value="1"/>
</dbReference>
<name>A0ABQ9W3E8_SAGOE</name>
<evidence type="ECO:0000313" key="5">
    <source>
        <dbReference type="EMBL" id="KAK2116149.1"/>
    </source>
</evidence>
<evidence type="ECO:0000256" key="3">
    <source>
        <dbReference type="SAM" id="MobiDB-lite"/>
    </source>
</evidence>
<reference evidence="5 6" key="1">
    <citation type="submission" date="2023-05" db="EMBL/GenBank/DDBJ databases">
        <title>B98-5 Cell Line De Novo Hybrid Assembly: An Optical Mapping Approach.</title>
        <authorList>
            <person name="Kananen K."/>
            <person name="Auerbach J.A."/>
            <person name="Kautto E."/>
            <person name="Blachly J.S."/>
        </authorList>
    </citation>
    <scope>NUCLEOTIDE SEQUENCE [LARGE SCALE GENOMIC DNA]</scope>
    <source>
        <strain evidence="5">B95-8</strain>
        <tissue evidence="5">Cell line</tissue>
    </source>
</reference>
<proteinExistence type="predicted"/>
<comment type="caution">
    <text evidence="2">Lacks conserved residue(s) required for the propagation of feature annotation.</text>
</comment>
<keyword evidence="6" id="KW-1185">Reference proteome</keyword>
<dbReference type="Gene3D" id="3.10.250.10">
    <property type="entry name" value="SRCR-like domain"/>
    <property type="match status" value="1"/>
</dbReference>
<comment type="caution">
    <text evidence="5">The sequence shown here is derived from an EMBL/GenBank/DDBJ whole genome shotgun (WGS) entry which is preliminary data.</text>
</comment>
<sequence length="59" mass="6320">GIAKAWHQAYFGEGSGPVMLDEVRCTGNELSIEQCPKSSWGEHNCGHKEDAGVSCTPLT</sequence>
<feature type="domain" description="SRCR" evidence="4">
    <location>
        <begin position="1"/>
        <end position="56"/>
    </location>
</feature>
<accession>A0ABQ9W3E8</accession>
<dbReference type="PROSITE" id="PS50287">
    <property type="entry name" value="SRCR_2"/>
    <property type="match status" value="1"/>
</dbReference>
<evidence type="ECO:0000259" key="4">
    <source>
        <dbReference type="PROSITE" id="PS50287"/>
    </source>
</evidence>
<dbReference type="PRINTS" id="PR00258">
    <property type="entry name" value="SPERACTRCPTR"/>
</dbReference>
<dbReference type="Proteomes" id="UP001266305">
    <property type="component" value="Unassembled WGS sequence"/>
</dbReference>
<keyword evidence="1 2" id="KW-1015">Disulfide bond</keyword>
<feature type="non-terminal residue" evidence="5">
    <location>
        <position position="59"/>
    </location>
</feature>
<dbReference type="SMART" id="SM00202">
    <property type="entry name" value="SR"/>
    <property type="match status" value="1"/>
</dbReference>
<dbReference type="PANTHER" id="PTHR48071:SF27">
    <property type="entry name" value="SCAVENGER RECEPTOR CYSTEINE-RICH TYPE 1 PROTEIN M130-LIKE"/>
    <property type="match status" value="1"/>
</dbReference>
<dbReference type="EMBL" id="JASSZA010000003">
    <property type="protein sequence ID" value="KAK2116149.1"/>
    <property type="molecule type" value="Genomic_DNA"/>
</dbReference>